<evidence type="ECO:0000313" key="16">
    <source>
        <dbReference type="Proteomes" id="UP000681967"/>
    </source>
</evidence>
<evidence type="ECO:0000256" key="3">
    <source>
        <dbReference type="ARBA" id="ARBA00012417"/>
    </source>
</evidence>
<dbReference type="PANTHER" id="PTHR45861:SF1">
    <property type="entry name" value="DNA POLYMERASE ALPHA CATALYTIC SUBUNIT"/>
    <property type="match status" value="1"/>
</dbReference>
<dbReference type="InterPro" id="IPR006172">
    <property type="entry name" value="DNA-dir_DNA_pol_B"/>
</dbReference>
<keyword evidence="10" id="KW-0862">Zinc</keyword>
<protein>
    <recommendedName>
        <fullName evidence="4">DNA polymerase alpha catalytic subunit</fullName>
        <ecNumber evidence="3">2.7.7.7</ecNumber>
    </recommendedName>
</protein>
<dbReference type="PRINTS" id="PR00106">
    <property type="entry name" value="DNAPOLB"/>
</dbReference>
<keyword evidence="6" id="KW-0548">Nucleotidyltransferase</keyword>
<dbReference type="InterPro" id="IPR023211">
    <property type="entry name" value="DNA_pol_palm_dom_sf"/>
</dbReference>
<comment type="similarity">
    <text evidence="2">Belongs to the DNA polymerase type-B family.</text>
</comment>
<dbReference type="Proteomes" id="UP000681967">
    <property type="component" value="Unassembled WGS sequence"/>
</dbReference>
<dbReference type="AlphaFoldDB" id="A0A8S3FEK8"/>
<feature type="non-terminal residue" evidence="15">
    <location>
        <position position="1"/>
    </location>
</feature>
<dbReference type="Pfam" id="PF00136">
    <property type="entry name" value="DNA_pol_B"/>
    <property type="match status" value="1"/>
</dbReference>
<comment type="caution">
    <text evidence="15">The sequence shown here is derived from an EMBL/GenBank/DDBJ whole genome shotgun (WGS) entry which is preliminary data.</text>
</comment>
<dbReference type="GO" id="GO:0005658">
    <property type="term" value="C:alpha DNA polymerase:primase complex"/>
    <property type="evidence" value="ECO:0007669"/>
    <property type="project" value="TreeGrafter"/>
</dbReference>
<evidence type="ECO:0000256" key="1">
    <source>
        <dbReference type="ARBA" id="ARBA00004123"/>
    </source>
</evidence>
<gene>
    <name evidence="15" type="ORF">BYL167_LOCUS66777</name>
</gene>
<dbReference type="GO" id="GO:1902975">
    <property type="term" value="P:mitotic DNA replication initiation"/>
    <property type="evidence" value="ECO:0007669"/>
    <property type="project" value="TreeGrafter"/>
</dbReference>
<dbReference type="NCBIfam" id="TIGR00592">
    <property type="entry name" value="pol2"/>
    <property type="match status" value="1"/>
</dbReference>
<evidence type="ECO:0000256" key="8">
    <source>
        <dbReference type="ARBA" id="ARBA00022723"/>
    </source>
</evidence>
<name>A0A8S3FEK8_9BILA</name>
<comment type="subcellular location">
    <subcellularLocation>
        <location evidence="1">Nucleus</location>
    </subcellularLocation>
</comment>
<sequence>EFNVCFTTYMKKPVQSRSNNNNNAEPEQTEADDIVALDDTTKGILPLEIYKLVERRREVKKLIKEKKNLTDEQLVQYDIRQKAYKLTANSLYGCLGFKHSRFFCKQLAAFITCKGREILMQAKNIVERMNYDVIYGDTDSIMINTNSIDYDQVMAIGAKIRNEINRQYKSVEIGIDGVFKCMLLLKKKKYAALIVEKTPTQEFIYK</sequence>
<dbReference type="GO" id="GO:0003697">
    <property type="term" value="F:single-stranded DNA binding"/>
    <property type="evidence" value="ECO:0007669"/>
    <property type="project" value="TreeGrafter"/>
</dbReference>
<dbReference type="InterPro" id="IPR017964">
    <property type="entry name" value="DNA-dir_DNA_pol_B_CS"/>
</dbReference>
<keyword evidence="11" id="KW-0239">DNA-directed DNA polymerase</keyword>
<dbReference type="EMBL" id="CAJOBH010244024">
    <property type="protein sequence ID" value="CAF5118941.1"/>
    <property type="molecule type" value="Genomic_DNA"/>
</dbReference>
<evidence type="ECO:0000256" key="4">
    <source>
        <dbReference type="ARBA" id="ARBA00017212"/>
    </source>
</evidence>
<evidence type="ECO:0000259" key="14">
    <source>
        <dbReference type="Pfam" id="PF00136"/>
    </source>
</evidence>
<evidence type="ECO:0000256" key="6">
    <source>
        <dbReference type="ARBA" id="ARBA00022695"/>
    </source>
</evidence>
<evidence type="ECO:0000256" key="5">
    <source>
        <dbReference type="ARBA" id="ARBA00022679"/>
    </source>
</evidence>
<dbReference type="PANTHER" id="PTHR45861">
    <property type="entry name" value="DNA POLYMERASE ALPHA CATALYTIC SUBUNIT"/>
    <property type="match status" value="1"/>
</dbReference>
<dbReference type="GO" id="GO:0003688">
    <property type="term" value="F:DNA replication origin binding"/>
    <property type="evidence" value="ECO:0007669"/>
    <property type="project" value="TreeGrafter"/>
</dbReference>
<evidence type="ECO:0000313" key="15">
    <source>
        <dbReference type="EMBL" id="CAF5118941.1"/>
    </source>
</evidence>
<evidence type="ECO:0000256" key="10">
    <source>
        <dbReference type="ARBA" id="ARBA00022833"/>
    </source>
</evidence>
<keyword evidence="7" id="KW-0235">DNA replication</keyword>
<feature type="domain" description="DNA-directed DNA polymerase family B multifunctional" evidence="14">
    <location>
        <begin position="1"/>
        <end position="200"/>
    </location>
</feature>
<keyword evidence="5" id="KW-0808">Transferase</keyword>
<accession>A0A8S3FEK8</accession>
<feature type="non-terminal residue" evidence="15">
    <location>
        <position position="206"/>
    </location>
</feature>
<evidence type="ECO:0000256" key="12">
    <source>
        <dbReference type="ARBA" id="ARBA00023125"/>
    </source>
</evidence>
<evidence type="ECO:0000256" key="9">
    <source>
        <dbReference type="ARBA" id="ARBA00022771"/>
    </source>
</evidence>
<dbReference type="Gene3D" id="3.90.1600.10">
    <property type="entry name" value="Palm domain of DNA polymerase"/>
    <property type="match status" value="1"/>
</dbReference>
<dbReference type="GO" id="GO:0008270">
    <property type="term" value="F:zinc ion binding"/>
    <property type="evidence" value="ECO:0007669"/>
    <property type="project" value="UniProtKB-KW"/>
</dbReference>
<dbReference type="GO" id="GO:0006272">
    <property type="term" value="P:leading strand elongation"/>
    <property type="evidence" value="ECO:0007669"/>
    <property type="project" value="TreeGrafter"/>
</dbReference>
<keyword evidence="9" id="KW-0863">Zinc-finger</keyword>
<evidence type="ECO:0000256" key="13">
    <source>
        <dbReference type="ARBA" id="ARBA00023242"/>
    </source>
</evidence>
<evidence type="ECO:0000256" key="2">
    <source>
        <dbReference type="ARBA" id="ARBA00005755"/>
    </source>
</evidence>
<dbReference type="FunFam" id="1.10.287.690:FF:000003">
    <property type="entry name" value="DNA polymerase"/>
    <property type="match status" value="1"/>
</dbReference>
<evidence type="ECO:0000256" key="7">
    <source>
        <dbReference type="ARBA" id="ARBA00022705"/>
    </source>
</evidence>
<evidence type="ECO:0000256" key="11">
    <source>
        <dbReference type="ARBA" id="ARBA00022932"/>
    </source>
</evidence>
<keyword evidence="8" id="KW-0479">Metal-binding</keyword>
<dbReference type="GO" id="GO:0003682">
    <property type="term" value="F:chromatin binding"/>
    <property type="evidence" value="ECO:0007669"/>
    <property type="project" value="TreeGrafter"/>
</dbReference>
<organism evidence="15 16">
    <name type="scientific">Rotaria magnacalcarata</name>
    <dbReference type="NCBI Taxonomy" id="392030"/>
    <lineage>
        <taxon>Eukaryota</taxon>
        <taxon>Metazoa</taxon>
        <taxon>Spiralia</taxon>
        <taxon>Gnathifera</taxon>
        <taxon>Rotifera</taxon>
        <taxon>Eurotatoria</taxon>
        <taxon>Bdelloidea</taxon>
        <taxon>Philodinida</taxon>
        <taxon>Philodinidae</taxon>
        <taxon>Rotaria</taxon>
    </lineage>
</organism>
<keyword evidence="12" id="KW-0238">DNA-binding</keyword>
<dbReference type="PROSITE" id="PS00116">
    <property type="entry name" value="DNA_POLYMERASE_B"/>
    <property type="match status" value="1"/>
</dbReference>
<dbReference type="SUPFAM" id="SSF56672">
    <property type="entry name" value="DNA/RNA polymerases"/>
    <property type="match status" value="1"/>
</dbReference>
<dbReference type="GO" id="GO:0003887">
    <property type="term" value="F:DNA-directed DNA polymerase activity"/>
    <property type="evidence" value="ECO:0007669"/>
    <property type="project" value="UniProtKB-KW"/>
</dbReference>
<dbReference type="GO" id="GO:0006273">
    <property type="term" value="P:lagging strand elongation"/>
    <property type="evidence" value="ECO:0007669"/>
    <property type="project" value="TreeGrafter"/>
</dbReference>
<keyword evidence="13" id="KW-0539">Nucleus</keyword>
<dbReference type="EC" id="2.7.7.7" evidence="3"/>
<dbReference type="InterPro" id="IPR006134">
    <property type="entry name" value="DNA-dir_DNA_pol_B_multi_dom"/>
</dbReference>
<dbReference type="GO" id="GO:0000166">
    <property type="term" value="F:nucleotide binding"/>
    <property type="evidence" value="ECO:0007669"/>
    <property type="project" value="InterPro"/>
</dbReference>
<proteinExistence type="inferred from homology"/>
<reference evidence="15" key="1">
    <citation type="submission" date="2021-02" db="EMBL/GenBank/DDBJ databases">
        <authorList>
            <person name="Nowell W R."/>
        </authorList>
    </citation>
    <scope>NUCLEOTIDE SEQUENCE</scope>
</reference>
<dbReference type="InterPro" id="IPR043502">
    <property type="entry name" value="DNA/RNA_pol_sf"/>
</dbReference>
<dbReference type="Gene3D" id="1.10.287.690">
    <property type="entry name" value="Helix hairpin bin"/>
    <property type="match status" value="1"/>
</dbReference>